<dbReference type="Pfam" id="PF10615">
    <property type="entry name" value="DUF2470"/>
    <property type="match status" value="1"/>
</dbReference>
<dbReference type="InterPro" id="IPR019595">
    <property type="entry name" value="DUF2470"/>
</dbReference>
<evidence type="ECO:0000256" key="1">
    <source>
        <dbReference type="SAM" id="Phobius"/>
    </source>
</evidence>
<evidence type="ECO:0000259" key="2">
    <source>
        <dbReference type="Pfam" id="PF10615"/>
    </source>
</evidence>
<gene>
    <name evidence="3" type="ORF">QBC46DRAFT_381784</name>
</gene>
<feature type="transmembrane region" description="Helical" evidence="1">
    <location>
        <begin position="171"/>
        <end position="191"/>
    </location>
</feature>
<keyword evidence="1" id="KW-0472">Membrane</keyword>
<keyword evidence="1" id="KW-1133">Transmembrane helix</keyword>
<evidence type="ECO:0000313" key="3">
    <source>
        <dbReference type="EMBL" id="KAK3941703.1"/>
    </source>
</evidence>
<feature type="transmembrane region" description="Helical" evidence="1">
    <location>
        <begin position="122"/>
        <end position="142"/>
    </location>
</feature>
<name>A0AAN6S6D4_9PEZI</name>
<comment type="caution">
    <text evidence="3">The sequence shown here is derived from an EMBL/GenBank/DDBJ whole genome shotgun (WGS) entry which is preliminary data.</text>
</comment>
<feature type="domain" description="DUF2470" evidence="2">
    <location>
        <begin position="9"/>
        <end position="82"/>
    </location>
</feature>
<keyword evidence="1" id="KW-0812">Transmembrane</keyword>
<dbReference type="Gene3D" id="3.20.180.10">
    <property type="entry name" value="PNP-oxidase-like"/>
    <property type="match status" value="1"/>
</dbReference>
<protein>
    <recommendedName>
        <fullName evidence="2">DUF2470 domain-containing protein</fullName>
    </recommendedName>
</protein>
<reference evidence="4" key="1">
    <citation type="journal article" date="2023" name="Mol. Phylogenet. Evol.">
        <title>Genome-scale phylogeny and comparative genomics of the fungal order Sordariales.</title>
        <authorList>
            <person name="Hensen N."/>
            <person name="Bonometti L."/>
            <person name="Westerberg I."/>
            <person name="Brannstrom I.O."/>
            <person name="Guillou S."/>
            <person name="Cros-Aarteil S."/>
            <person name="Calhoun S."/>
            <person name="Haridas S."/>
            <person name="Kuo A."/>
            <person name="Mondo S."/>
            <person name="Pangilinan J."/>
            <person name="Riley R."/>
            <person name="LaButti K."/>
            <person name="Andreopoulos B."/>
            <person name="Lipzen A."/>
            <person name="Chen C."/>
            <person name="Yan M."/>
            <person name="Daum C."/>
            <person name="Ng V."/>
            <person name="Clum A."/>
            <person name="Steindorff A."/>
            <person name="Ohm R.A."/>
            <person name="Martin F."/>
            <person name="Silar P."/>
            <person name="Natvig D.O."/>
            <person name="Lalanne C."/>
            <person name="Gautier V."/>
            <person name="Ament-Velasquez S.L."/>
            <person name="Kruys A."/>
            <person name="Hutchinson M.I."/>
            <person name="Powell A.J."/>
            <person name="Barry K."/>
            <person name="Miller A.N."/>
            <person name="Grigoriev I.V."/>
            <person name="Debuchy R."/>
            <person name="Gladieux P."/>
            <person name="Hiltunen Thoren M."/>
            <person name="Johannesson H."/>
        </authorList>
    </citation>
    <scope>NUCLEOTIDE SEQUENCE [LARGE SCALE GENOMIC DNA]</scope>
    <source>
        <strain evidence="4">CBS 340.73</strain>
    </source>
</reference>
<dbReference type="InterPro" id="IPR037119">
    <property type="entry name" value="Haem_oxidase_HugZ-like_sf"/>
</dbReference>
<organism evidence="3 4">
    <name type="scientific">Diplogelasinospora grovesii</name>
    <dbReference type="NCBI Taxonomy" id="303347"/>
    <lineage>
        <taxon>Eukaryota</taxon>
        <taxon>Fungi</taxon>
        <taxon>Dikarya</taxon>
        <taxon>Ascomycota</taxon>
        <taxon>Pezizomycotina</taxon>
        <taxon>Sordariomycetes</taxon>
        <taxon>Sordariomycetidae</taxon>
        <taxon>Sordariales</taxon>
        <taxon>Diplogelasinosporaceae</taxon>
        <taxon>Diplogelasinospora</taxon>
    </lineage>
</organism>
<dbReference type="PANTHER" id="PTHR37783:SF1">
    <property type="entry name" value="MEMBRANE PROTEIN, PUTATIVE (AFU_ORTHOLOGUE AFUA_1G04315)-RELATED"/>
    <property type="match status" value="1"/>
</dbReference>
<dbReference type="AlphaFoldDB" id="A0AAN6S6D4"/>
<dbReference type="PANTHER" id="PTHR37783">
    <property type="entry name" value="MEMBRANE PROTEIN, PUTATIVE (AFU_ORTHOLOGUE AFUA_1G04315)-RELATED"/>
    <property type="match status" value="1"/>
</dbReference>
<dbReference type="Proteomes" id="UP001303473">
    <property type="component" value="Unassembled WGS sequence"/>
</dbReference>
<evidence type="ECO:0000313" key="4">
    <source>
        <dbReference type="Proteomes" id="UP001303473"/>
    </source>
</evidence>
<keyword evidence="4" id="KW-1185">Reference proteome</keyword>
<sequence length="237" mass="27079">MAQIPQASKARTIAHMNKDHQTDLSHILQHFCMVPPSMAENPEMVDIDLTSITIKCESMMYFVPINPPMASWDDRRQRLIDMTLAARSALGITPAEEEDRGNDNHGDSVVVKDFVPPRPQDWAVFVSVAFYFVCFAVVRSGMAESGTPLGNVLNHWLHVCGISDGAAWYRWLVNTIFIPVMCIHISEVFWLDRTRLGRFGVRRGSWAWWRWMSSGFFEGVMVFKRFDAVVEGLKKKQ</sequence>
<accession>A0AAN6S6D4</accession>
<proteinExistence type="predicted"/>
<dbReference type="EMBL" id="MU853780">
    <property type="protein sequence ID" value="KAK3941703.1"/>
    <property type="molecule type" value="Genomic_DNA"/>
</dbReference>